<evidence type="ECO:0000313" key="2">
    <source>
        <dbReference type="Proteomes" id="UP000771797"/>
    </source>
</evidence>
<dbReference type="PANTHER" id="PTHR23416">
    <property type="entry name" value="SIALIC ACID SYNTHASE-RELATED"/>
    <property type="match status" value="1"/>
</dbReference>
<dbReference type="EMBL" id="AQPF01000051">
    <property type="protein sequence ID" value="KAF0803376.1"/>
    <property type="molecule type" value="Genomic_DNA"/>
</dbReference>
<accession>A0ABQ6Y3G9</accession>
<sequence>MTPFETYIIRFQRLLSRYRVVKLKVMGATIGSGVQIFRRPIVYHADNLSIGDKVSLNDNFWCNARGGVCIGDDTIIGPNVIIHSANHRYSEPGRLIREQGHTLREVDVGRNVWIGANVTILPGVHISDKVVIAAGAVVNKKIREPGIYAGVPAKKIKDL</sequence>
<dbReference type="InterPro" id="IPR001451">
    <property type="entry name" value="Hexapep"/>
</dbReference>
<dbReference type="CDD" id="cd04647">
    <property type="entry name" value="LbH_MAT_like"/>
    <property type="match status" value="1"/>
</dbReference>
<protein>
    <submittedName>
        <fullName evidence="1">Acetyltransferase</fullName>
    </submittedName>
</protein>
<proteinExistence type="predicted"/>
<dbReference type="Proteomes" id="UP000771797">
    <property type="component" value="Unassembled WGS sequence"/>
</dbReference>
<reference evidence="1 2" key="1">
    <citation type="submission" date="2012-09" db="EMBL/GenBank/DDBJ databases">
        <title>Genome Sequence of alkane-degrading Bacterium Alcanivorax sp. 6-D-6.</title>
        <authorList>
            <person name="Lai Q."/>
            <person name="Shao Z."/>
        </authorList>
    </citation>
    <scope>NUCLEOTIDE SEQUENCE [LARGE SCALE GENOMIC DNA]</scope>
    <source>
        <strain evidence="1 2">6-D-6</strain>
    </source>
</reference>
<comment type="caution">
    <text evidence="1">The sequence shown here is derived from an EMBL/GenBank/DDBJ whole genome shotgun (WGS) entry which is preliminary data.</text>
</comment>
<dbReference type="RefSeq" id="WP_201303849.1">
    <property type="nucleotide sequence ID" value="NZ_AQPF01000051.1"/>
</dbReference>
<dbReference type="SUPFAM" id="SSF51161">
    <property type="entry name" value="Trimeric LpxA-like enzymes"/>
    <property type="match status" value="1"/>
</dbReference>
<gene>
    <name evidence="1" type="ORF">A6D6_03715</name>
</gene>
<dbReference type="Gene3D" id="2.160.10.10">
    <property type="entry name" value="Hexapeptide repeat proteins"/>
    <property type="match status" value="1"/>
</dbReference>
<name>A0ABQ6Y3G9_9GAMM</name>
<dbReference type="InterPro" id="IPR051159">
    <property type="entry name" value="Hexapeptide_acetyltransf"/>
</dbReference>
<organism evidence="1 2">
    <name type="scientific">Alcanivorax xiamenensis</name>
    <dbReference type="NCBI Taxonomy" id="1177156"/>
    <lineage>
        <taxon>Bacteria</taxon>
        <taxon>Pseudomonadati</taxon>
        <taxon>Pseudomonadota</taxon>
        <taxon>Gammaproteobacteria</taxon>
        <taxon>Oceanospirillales</taxon>
        <taxon>Alcanivoracaceae</taxon>
        <taxon>Alcanivorax</taxon>
    </lineage>
</organism>
<evidence type="ECO:0000313" key="1">
    <source>
        <dbReference type="EMBL" id="KAF0803376.1"/>
    </source>
</evidence>
<dbReference type="InterPro" id="IPR011004">
    <property type="entry name" value="Trimer_LpxA-like_sf"/>
</dbReference>
<dbReference type="Pfam" id="PF00132">
    <property type="entry name" value="Hexapep"/>
    <property type="match status" value="1"/>
</dbReference>
<keyword evidence="2" id="KW-1185">Reference proteome</keyword>